<protein>
    <submittedName>
        <fullName evidence="1">Uncharacterized protein</fullName>
    </submittedName>
</protein>
<dbReference type="EMBL" id="CAEKDK010000006">
    <property type="protein sequence ID" value="CAB4285629.1"/>
    <property type="molecule type" value="Genomic_DNA"/>
</dbReference>
<sequence>MFFSRNVTSEILHPSHIKSYGGACKWVLNILVNRLETESQIDQDYVGGRGVEAERGRGVWG</sequence>
<proteinExistence type="predicted"/>
<dbReference type="Proteomes" id="UP000507222">
    <property type="component" value="Unassembled WGS sequence"/>
</dbReference>
<name>A0A6J5V9C3_PRUAR</name>
<organism evidence="1 2">
    <name type="scientific">Prunus armeniaca</name>
    <name type="common">Apricot</name>
    <name type="synonym">Armeniaca vulgaris</name>
    <dbReference type="NCBI Taxonomy" id="36596"/>
    <lineage>
        <taxon>Eukaryota</taxon>
        <taxon>Viridiplantae</taxon>
        <taxon>Streptophyta</taxon>
        <taxon>Embryophyta</taxon>
        <taxon>Tracheophyta</taxon>
        <taxon>Spermatophyta</taxon>
        <taxon>Magnoliopsida</taxon>
        <taxon>eudicotyledons</taxon>
        <taxon>Gunneridae</taxon>
        <taxon>Pentapetalae</taxon>
        <taxon>rosids</taxon>
        <taxon>fabids</taxon>
        <taxon>Rosales</taxon>
        <taxon>Rosaceae</taxon>
        <taxon>Amygdaloideae</taxon>
        <taxon>Amygdaleae</taxon>
        <taxon>Prunus</taxon>
    </lineage>
</organism>
<reference evidence="1 2" key="1">
    <citation type="submission" date="2020-05" db="EMBL/GenBank/DDBJ databases">
        <authorList>
            <person name="Campoy J."/>
            <person name="Schneeberger K."/>
            <person name="Spophaly S."/>
        </authorList>
    </citation>
    <scope>NUCLEOTIDE SEQUENCE [LARGE SCALE GENOMIC DNA]</scope>
    <source>
        <strain evidence="1">PruArmRojPasFocal</strain>
    </source>
</reference>
<accession>A0A6J5V9C3</accession>
<evidence type="ECO:0000313" key="2">
    <source>
        <dbReference type="Proteomes" id="UP000507222"/>
    </source>
</evidence>
<evidence type="ECO:0000313" key="1">
    <source>
        <dbReference type="EMBL" id="CAB4285629.1"/>
    </source>
</evidence>
<dbReference type="AlphaFoldDB" id="A0A6J5V9C3"/>
<gene>
    <name evidence="1" type="ORF">CURHAP_LOCUS41477</name>
</gene>